<dbReference type="RefSeq" id="WP_148971818.1">
    <property type="nucleotide sequence ID" value="NZ_CP043316.1"/>
</dbReference>
<reference evidence="2 3" key="1">
    <citation type="submission" date="2019-08" db="EMBL/GenBank/DDBJ databases">
        <title>Highly reduced genomes of protist endosymbionts show evolutionary convergence.</title>
        <authorList>
            <person name="George E."/>
            <person name="Husnik F."/>
            <person name="Tashyreva D."/>
            <person name="Prokopchuk G."/>
            <person name="Horak A."/>
            <person name="Kwong W.K."/>
            <person name="Lukes J."/>
            <person name="Keeling P.J."/>
        </authorList>
    </citation>
    <scope>NUCLEOTIDE SEQUENCE [LARGE SCALE GENOMIC DNA]</scope>
    <source>
        <strain evidence="2">1604LC</strain>
    </source>
</reference>
<name>A0A5C0UG43_9PROT</name>
<dbReference type="Proteomes" id="UP000325004">
    <property type="component" value="Chromosome"/>
</dbReference>
<gene>
    <name evidence="2" type="ORF">FZC34_02135</name>
</gene>
<sequence>MCEEYSLSDIWDMAINYFDEDARQKSWYVIVSFLGKNHTDAWINKDKPLPRYELEKCLNLLDKLKYKIPLHRIMKKRFFWKDEFFVSPYTLEPRPETEAIIEISMNYKSETVFKPKTILDIGTGTGCILLSLLKEHKDAYGIGVDISTFVLDTAKQNAENLKISNCDFVLQRFGESEEVSMNSISDNYIDGSNHYFAAYENNVLAGRTFDLIVSNPPYVNTEIDYATKFDPIVAVFHDEPTRITNKLPLAENGVFLCEVPKYLMQSYEECFKTHYKWHKSGHPEILIFEYSNFG</sequence>
<dbReference type="GO" id="GO:0008168">
    <property type="term" value="F:methyltransferase activity"/>
    <property type="evidence" value="ECO:0007669"/>
    <property type="project" value="UniProtKB-KW"/>
</dbReference>
<keyword evidence="2" id="KW-0808">Transferase</keyword>
<dbReference type="AlphaFoldDB" id="A0A5C0UG43"/>
<evidence type="ECO:0000313" key="3">
    <source>
        <dbReference type="Proteomes" id="UP000325004"/>
    </source>
</evidence>
<dbReference type="InterPro" id="IPR029063">
    <property type="entry name" value="SAM-dependent_MTases_sf"/>
</dbReference>
<dbReference type="InterPro" id="IPR050320">
    <property type="entry name" value="N5-glutamine_MTase"/>
</dbReference>
<dbReference type="Gene3D" id="1.10.8.10">
    <property type="entry name" value="DNA helicase RuvA subunit, C-terminal domain"/>
    <property type="match status" value="1"/>
</dbReference>
<dbReference type="OrthoDB" id="9800643at2"/>
<proteinExistence type="predicted"/>
<keyword evidence="2" id="KW-0489">Methyltransferase</keyword>
<dbReference type="Pfam" id="PF13847">
    <property type="entry name" value="Methyltransf_31"/>
    <property type="match status" value="1"/>
</dbReference>
<protein>
    <submittedName>
        <fullName evidence="2">Methyltransferase domain-containing protein</fullName>
    </submittedName>
</protein>
<dbReference type="PANTHER" id="PTHR18895:SF74">
    <property type="entry name" value="MTRF1L RELEASE FACTOR GLUTAMINE METHYLTRANSFERASE"/>
    <property type="match status" value="1"/>
</dbReference>
<dbReference type="EMBL" id="CP043316">
    <property type="protein sequence ID" value="QEK38697.1"/>
    <property type="molecule type" value="Genomic_DNA"/>
</dbReference>
<keyword evidence="3" id="KW-1185">Reference proteome</keyword>
<dbReference type="Gene3D" id="3.40.50.150">
    <property type="entry name" value="Vaccinia Virus protein VP39"/>
    <property type="match status" value="1"/>
</dbReference>
<dbReference type="GO" id="GO:0032259">
    <property type="term" value="P:methylation"/>
    <property type="evidence" value="ECO:0007669"/>
    <property type="project" value="UniProtKB-KW"/>
</dbReference>
<dbReference type="PROSITE" id="PS00092">
    <property type="entry name" value="N6_MTASE"/>
    <property type="match status" value="1"/>
</dbReference>
<dbReference type="GO" id="GO:0003676">
    <property type="term" value="F:nucleic acid binding"/>
    <property type="evidence" value="ECO:0007669"/>
    <property type="project" value="InterPro"/>
</dbReference>
<dbReference type="SUPFAM" id="SSF53335">
    <property type="entry name" value="S-adenosyl-L-methionine-dependent methyltransferases"/>
    <property type="match status" value="1"/>
</dbReference>
<accession>A0A5C0UG43</accession>
<dbReference type="CDD" id="cd02440">
    <property type="entry name" value="AdoMet_MTases"/>
    <property type="match status" value="1"/>
</dbReference>
<evidence type="ECO:0000313" key="2">
    <source>
        <dbReference type="EMBL" id="QEK38697.1"/>
    </source>
</evidence>
<dbReference type="KEGG" id="cpri:FZC34_02135"/>
<dbReference type="PANTHER" id="PTHR18895">
    <property type="entry name" value="HEMK METHYLTRANSFERASE"/>
    <property type="match status" value="1"/>
</dbReference>
<organism evidence="2 3">
    <name type="scientific">Candidatus Cytomitobacter primus</name>
    <dbReference type="NCBI Taxonomy" id="2066024"/>
    <lineage>
        <taxon>Bacteria</taxon>
        <taxon>Pseudomonadati</taxon>
        <taxon>Pseudomonadota</taxon>
        <taxon>Alphaproteobacteria</taxon>
        <taxon>Holosporales</taxon>
        <taxon>Holosporaceae</taxon>
        <taxon>Candidatus Cytomitobacter</taxon>
    </lineage>
</organism>
<feature type="domain" description="Methyltransferase" evidence="1">
    <location>
        <begin position="116"/>
        <end position="182"/>
    </location>
</feature>
<dbReference type="InterPro" id="IPR002052">
    <property type="entry name" value="DNA_methylase_N6_adenine_CS"/>
</dbReference>
<evidence type="ECO:0000259" key="1">
    <source>
        <dbReference type="Pfam" id="PF13847"/>
    </source>
</evidence>
<dbReference type="InterPro" id="IPR025714">
    <property type="entry name" value="Methyltranfer_dom"/>
</dbReference>